<evidence type="ECO:0000313" key="3">
    <source>
        <dbReference type="Proteomes" id="UP000009097"/>
    </source>
</evidence>
<dbReference type="AlphaFoldDB" id="A0A0J9VIW8"/>
<dbReference type="RefSeq" id="XP_018248795.1">
    <property type="nucleotide sequence ID" value="XM_018390351.1"/>
</dbReference>
<sequence>MVKRFDGLEFWEQRCKALQLSQTPATKSPTESEPSLSFESPEIPSAEPASPALSLIKWPTTAKPLGSVADSEPIFIQTVSAVHDVRSSMSFSPSLDQHSQSACVLRPSSFEGKEEFLTVISRDGSDIKRDSSLDDRRSQLGGTNITQLRRRSPLRLQTTNLSGMAQRQQRHSMMPNLPASSPNNTPLDHRHTLSASADCNKCITRQTDKAFEALTNALNNKRQDETKHLTIIRPTIDCRMPSLKSPKPIRPKMIRQKTQQWAETQEDLDSSTASSLSSPMSPMMPIQISLDGKDLDKSEIPPMGCNLDHDLGDFLKWEARNVCAYGYGTNGYTLSP</sequence>
<name>A0A0J9VIW8_FUSO4</name>
<gene>
    <name evidence="2" type="ORF">FOXG_10878</name>
</gene>
<organism evidence="2 3">
    <name type="scientific">Fusarium oxysporum f. sp. lycopersici (strain 4287 / CBS 123668 / FGSC 9935 / NRRL 34936)</name>
    <name type="common">Fusarium vascular wilt of tomato</name>
    <dbReference type="NCBI Taxonomy" id="426428"/>
    <lineage>
        <taxon>Eukaryota</taxon>
        <taxon>Fungi</taxon>
        <taxon>Dikarya</taxon>
        <taxon>Ascomycota</taxon>
        <taxon>Pezizomycotina</taxon>
        <taxon>Sordariomycetes</taxon>
        <taxon>Hypocreomycetidae</taxon>
        <taxon>Hypocreales</taxon>
        <taxon>Nectriaceae</taxon>
        <taxon>Fusarium</taxon>
        <taxon>Fusarium oxysporum species complex</taxon>
    </lineage>
</organism>
<feature type="region of interest" description="Disordered" evidence="1">
    <location>
        <begin position="127"/>
        <end position="169"/>
    </location>
</feature>
<dbReference type="VEuPathDB" id="FungiDB:FOXG_10878"/>
<feature type="compositionally biased region" description="Polar residues" evidence="1">
    <location>
        <begin position="155"/>
        <end position="167"/>
    </location>
</feature>
<feature type="compositionally biased region" description="Low complexity" evidence="1">
    <location>
        <begin position="28"/>
        <end position="46"/>
    </location>
</feature>
<dbReference type="Proteomes" id="UP000009097">
    <property type="component" value="Unassembled WGS sequence"/>
</dbReference>
<dbReference type="OrthoDB" id="5060653at2759"/>
<proteinExistence type="predicted"/>
<feature type="compositionally biased region" description="Low complexity" evidence="1">
    <location>
        <begin position="270"/>
        <end position="282"/>
    </location>
</feature>
<protein>
    <submittedName>
        <fullName evidence="2">Uncharacterized protein</fullName>
    </submittedName>
</protein>
<evidence type="ECO:0000256" key="1">
    <source>
        <dbReference type="SAM" id="MobiDB-lite"/>
    </source>
</evidence>
<reference evidence="2" key="1">
    <citation type="submission" date="2007-04" db="EMBL/GenBank/DDBJ databases">
        <authorList>
            <consortium name="The Broad Institute Genome Sequencing Platform"/>
            <person name="Birren B."/>
            <person name="Lander E."/>
            <person name="Galagan J."/>
            <person name="Nusbaum C."/>
            <person name="Devon K."/>
            <person name="Ma L.-J."/>
            <person name="Jaffe D."/>
            <person name="Butler J."/>
            <person name="Alvarez P."/>
            <person name="Gnerre S."/>
            <person name="Grabherr M."/>
            <person name="Kleber M."/>
            <person name="Mauceli E."/>
            <person name="Brockman W."/>
            <person name="MacCallum I.A."/>
            <person name="Young S."/>
            <person name="LaButti K."/>
            <person name="DeCaprio D."/>
            <person name="Crawford M."/>
            <person name="Koehrsen M."/>
            <person name="Engels R."/>
            <person name="Montgomery P."/>
            <person name="Pearson M."/>
            <person name="Howarth C."/>
            <person name="Larson L."/>
            <person name="White J."/>
            <person name="O'Leary S."/>
            <person name="Kodira C."/>
            <person name="Zeng Q."/>
            <person name="Yandava C."/>
            <person name="Alvarado L."/>
            <person name="Kistler C."/>
            <person name="Shim W.-B."/>
            <person name="Kang S."/>
            <person name="Woloshuk C."/>
        </authorList>
    </citation>
    <scope>NUCLEOTIDE SEQUENCE</scope>
    <source>
        <strain evidence="2">4287</strain>
    </source>
</reference>
<feature type="compositionally biased region" description="Basic and acidic residues" evidence="1">
    <location>
        <begin position="127"/>
        <end position="138"/>
    </location>
</feature>
<feature type="region of interest" description="Disordered" evidence="1">
    <location>
        <begin position="263"/>
        <end position="282"/>
    </location>
</feature>
<accession>A0A0J9VIW8</accession>
<reference evidence="2" key="2">
    <citation type="journal article" date="2010" name="Nature">
        <title>Comparative genomics reveals mobile pathogenicity chromosomes in Fusarium.</title>
        <authorList>
            <person name="Ma L.J."/>
            <person name="van der Does H.C."/>
            <person name="Borkovich K.A."/>
            <person name="Coleman J.J."/>
            <person name="Daboussi M.J."/>
            <person name="Di Pietro A."/>
            <person name="Dufresne M."/>
            <person name="Freitag M."/>
            <person name="Grabherr M."/>
            <person name="Henrissat B."/>
            <person name="Houterman P.M."/>
            <person name="Kang S."/>
            <person name="Shim W.B."/>
            <person name="Woloshuk C."/>
            <person name="Xie X."/>
            <person name="Xu J.R."/>
            <person name="Antoniw J."/>
            <person name="Baker S.E."/>
            <person name="Bluhm B.H."/>
            <person name="Breakspear A."/>
            <person name="Brown D.W."/>
            <person name="Butchko R.A."/>
            <person name="Chapman S."/>
            <person name="Coulson R."/>
            <person name="Coutinho P.M."/>
            <person name="Danchin E.G."/>
            <person name="Diener A."/>
            <person name="Gale L.R."/>
            <person name="Gardiner D.M."/>
            <person name="Goff S."/>
            <person name="Hammond-Kosack K.E."/>
            <person name="Hilburn K."/>
            <person name="Hua-Van A."/>
            <person name="Jonkers W."/>
            <person name="Kazan K."/>
            <person name="Kodira C.D."/>
            <person name="Koehrsen M."/>
            <person name="Kumar L."/>
            <person name="Lee Y.H."/>
            <person name="Li L."/>
            <person name="Manners J.M."/>
            <person name="Miranda-Saavedra D."/>
            <person name="Mukherjee M."/>
            <person name="Park G."/>
            <person name="Park J."/>
            <person name="Park S.Y."/>
            <person name="Proctor R.H."/>
            <person name="Regev A."/>
            <person name="Ruiz-Roldan M.C."/>
            <person name="Sain D."/>
            <person name="Sakthikumar S."/>
            <person name="Sykes S."/>
            <person name="Schwartz D.C."/>
            <person name="Turgeon B.G."/>
            <person name="Wapinski I."/>
            <person name="Yoder O."/>
            <person name="Young S."/>
            <person name="Zeng Q."/>
            <person name="Zhou S."/>
            <person name="Galagan J."/>
            <person name="Cuomo C.A."/>
            <person name="Kistler H.C."/>
            <person name="Rep M."/>
        </authorList>
    </citation>
    <scope>NUCLEOTIDE SEQUENCE [LARGE SCALE GENOMIC DNA]</scope>
    <source>
        <strain evidence="2">4287</strain>
    </source>
</reference>
<dbReference type="KEGG" id="fox:FOXG_10878"/>
<dbReference type="EMBL" id="DS231709">
    <property type="protein sequence ID" value="KNB10750.1"/>
    <property type="molecule type" value="Genomic_DNA"/>
</dbReference>
<evidence type="ECO:0000313" key="2">
    <source>
        <dbReference type="EMBL" id="KNB10750.1"/>
    </source>
</evidence>
<dbReference type="GeneID" id="28952318"/>
<feature type="region of interest" description="Disordered" evidence="1">
    <location>
        <begin position="21"/>
        <end position="46"/>
    </location>
</feature>